<proteinExistence type="predicted"/>
<evidence type="ECO:0000313" key="1">
    <source>
        <dbReference type="EMBL" id="KTD69153.1"/>
    </source>
</evidence>
<dbReference type="EMBL" id="LNYY01000019">
    <property type="protein sequence ID" value="KTD69153.1"/>
    <property type="molecule type" value="Genomic_DNA"/>
</dbReference>
<dbReference type="Proteomes" id="UP000054926">
    <property type="component" value="Unassembled WGS sequence"/>
</dbReference>
<dbReference type="PATRIC" id="fig|947033.5.peg.2450"/>
<name>A0A0W0ZJA5_9GAMM</name>
<keyword evidence="2" id="KW-1185">Reference proteome</keyword>
<comment type="caution">
    <text evidence="1">The sequence shown here is derived from an EMBL/GenBank/DDBJ whole genome shotgun (WGS) entry which is preliminary data.</text>
</comment>
<accession>A0A0W0ZJA5</accession>
<protein>
    <submittedName>
        <fullName evidence="1">Uncharacterized protein</fullName>
    </submittedName>
</protein>
<organism evidence="1 2">
    <name type="scientific">Legionella steelei</name>
    <dbReference type="NCBI Taxonomy" id="947033"/>
    <lineage>
        <taxon>Bacteria</taxon>
        <taxon>Pseudomonadati</taxon>
        <taxon>Pseudomonadota</taxon>
        <taxon>Gammaproteobacteria</taxon>
        <taxon>Legionellales</taxon>
        <taxon>Legionellaceae</taxon>
        <taxon>Legionella</taxon>
    </lineage>
</organism>
<dbReference type="AlphaFoldDB" id="A0A0W0ZJA5"/>
<evidence type="ECO:0000313" key="2">
    <source>
        <dbReference type="Proteomes" id="UP000054926"/>
    </source>
</evidence>
<gene>
    <name evidence="1" type="ORF">Lste_2311</name>
</gene>
<dbReference type="RefSeq" id="WP_058511105.1">
    <property type="nucleotide sequence ID" value="NZ_LNYY01000019.1"/>
</dbReference>
<dbReference type="OrthoDB" id="6978838at2"/>
<sequence>MTEYCIQAAMFRLPIPYFDRFVHDFWILRELERNTVIAQLHGLATSRSNGHIVPIGYSRDHSLKAYCIAYDPLFANQYDLPFATFALPIHAYFTVYQKEDCMQHWLRAIKAVEAINDLDLNYPFCGFTIPLSATVNSNTIYHTFAQVMDVPLHAFDGFFHVGIEASVYERIQHRL</sequence>
<reference evidence="1 2" key="1">
    <citation type="submission" date="2015-11" db="EMBL/GenBank/DDBJ databases">
        <title>Genomic analysis of 38 Legionella species identifies large and diverse effector repertoires.</title>
        <authorList>
            <person name="Burstein D."/>
            <person name="Amaro F."/>
            <person name="Zusman T."/>
            <person name="Lifshitz Z."/>
            <person name="Cohen O."/>
            <person name="Gilbert J.A."/>
            <person name="Pupko T."/>
            <person name="Shuman H.A."/>
            <person name="Segal G."/>
        </authorList>
    </citation>
    <scope>NUCLEOTIDE SEQUENCE [LARGE SCALE GENOMIC DNA]</scope>
    <source>
        <strain evidence="1 2">IMVS3376</strain>
    </source>
</reference>